<dbReference type="Pfam" id="PF07679">
    <property type="entry name" value="I-set"/>
    <property type="match status" value="1"/>
</dbReference>
<evidence type="ECO:0000256" key="6">
    <source>
        <dbReference type="SAM" id="Phobius"/>
    </source>
</evidence>
<feature type="region of interest" description="Disordered" evidence="5">
    <location>
        <begin position="645"/>
        <end position="664"/>
    </location>
</feature>
<keyword evidence="6" id="KW-0812">Transmembrane</keyword>
<evidence type="ECO:0000313" key="8">
    <source>
        <dbReference type="Proteomes" id="UP000186698"/>
    </source>
</evidence>
<keyword evidence="3" id="KW-0325">Glycoprotein</keyword>
<dbReference type="Gene3D" id="2.60.40.10">
    <property type="entry name" value="Immunoglobulins"/>
    <property type="match status" value="5"/>
</dbReference>
<dbReference type="InterPro" id="IPR013106">
    <property type="entry name" value="Ig_V-set"/>
</dbReference>
<feature type="domain" description="Ig-like" evidence="7">
    <location>
        <begin position="318"/>
        <end position="415"/>
    </location>
</feature>
<keyword evidence="8" id="KW-1185">Reference proteome</keyword>
<accession>A0A8J1L952</accession>
<feature type="transmembrane region" description="Helical" evidence="6">
    <location>
        <begin position="614"/>
        <end position="637"/>
    </location>
</feature>
<dbReference type="InterPro" id="IPR013783">
    <property type="entry name" value="Ig-like_fold"/>
</dbReference>
<dbReference type="RefSeq" id="XP_041425499.1">
    <property type="nucleotide sequence ID" value="XM_041569565.1"/>
</dbReference>
<dbReference type="CDD" id="cd12087">
    <property type="entry name" value="TM_EGFR-like"/>
    <property type="match status" value="1"/>
</dbReference>
<dbReference type="SUPFAM" id="SSF48726">
    <property type="entry name" value="Immunoglobulin"/>
    <property type="match status" value="5"/>
</dbReference>
<organism evidence="8 9">
    <name type="scientific">Xenopus laevis</name>
    <name type="common">African clawed frog</name>
    <dbReference type="NCBI Taxonomy" id="8355"/>
    <lineage>
        <taxon>Eukaryota</taxon>
        <taxon>Metazoa</taxon>
        <taxon>Chordata</taxon>
        <taxon>Craniata</taxon>
        <taxon>Vertebrata</taxon>
        <taxon>Euteleostomi</taxon>
        <taxon>Amphibia</taxon>
        <taxon>Batrachia</taxon>
        <taxon>Anura</taxon>
        <taxon>Pipoidea</taxon>
        <taxon>Pipidae</taxon>
        <taxon>Xenopodinae</taxon>
        <taxon>Xenopus</taxon>
        <taxon>Xenopus</taxon>
    </lineage>
</organism>
<feature type="compositionally biased region" description="Polar residues" evidence="5">
    <location>
        <begin position="652"/>
        <end position="662"/>
    </location>
</feature>
<dbReference type="PANTHER" id="PTHR44337">
    <property type="entry name" value="CARCINOEMBRYONIC ANTIGEN-RELATED CELL ADHESION MOLECULE 8"/>
    <property type="match status" value="1"/>
</dbReference>
<dbReference type="InterPro" id="IPR003598">
    <property type="entry name" value="Ig_sub2"/>
</dbReference>
<reference evidence="9" key="1">
    <citation type="submission" date="2025-08" db="UniProtKB">
        <authorList>
            <consortium name="RefSeq"/>
        </authorList>
    </citation>
    <scope>IDENTIFICATION</scope>
    <source>
        <strain evidence="9">J_2021</strain>
        <tissue evidence="9">Erythrocytes</tissue>
    </source>
</reference>
<keyword evidence="6" id="KW-1133">Transmembrane helix</keyword>
<evidence type="ECO:0000256" key="3">
    <source>
        <dbReference type="ARBA" id="ARBA00023180"/>
    </source>
</evidence>
<keyword evidence="2" id="KW-1015">Disulfide bond</keyword>
<sequence length="704" mass="76038">MPCIDTALMGSYWYLSAPILLLFSLLGSISCLQNVSGNQGGTVTLTVKLNLPAQNQWVVTWRFGVSPIASAAVGNPPTYNNSCTDRCRLYGNANLQLDNLTPADTGEYTVIVTNINAGQQQTEQFHLTVYSAVTSAENVAGTEGKSVYLTVKLDLPAMRQVQWRVNSSTLIVIGSTGGSPAYTDNYRGRCHLYDNTTLRLDNLTHADTGEYSLSVSNLDSGATVTGSVYLTVYSPLSYPTLNVNNTYPVNDTSVTLHCDAGGQNVVNYTFYKDGVTACSQPHVTCNKDFLYFQPITMSDTGRYTCKIENPISSNTSQPLSIIVIGRVSGVTLSSNASSGLLCPGKDSVTLTCSALGTNVTFSWYLDGAPLPQDSRYHLMNSNSSLIISPVERTDSGSFICIGSNSLNSETSNLLTLRLGCTPDGNVQCNAVRLGQMVTLSCSWPGGNPAANVTMIFQNTRYTEQDTVTMDVPLNDISSGAELTCLGTQEGHFSFSTMILGTPMGATSNSVSLVKKGENVTMSVNLNWNRNVSPRIQILPATFSWFHRSSDRPLSVSGGKISVISSDYKSELVISSVTDSDNGIYECIAENFIGKSTFLFELSVTAGSNQLSPGAIAGIVIGVLFIVALIPLTIFFILRKKNNKKTPTPTNPVYENTGPQAPNTYDRVILGSKENMAESKPQESGYQELQFPHTNVYNHLRNTPR</sequence>
<dbReference type="PROSITE" id="PS50835">
    <property type="entry name" value="IG_LIKE"/>
    <property type="match status" value="3"/>
</dbReference>
<proteinExistence type="predicted"/>
<dbReference type="InterPro" id="IPR052598">
    <property type="entry name" value="IgSF_CEA-related"/>
</dbReference>
<evidence type="ECO:0000256" key="2">
    <source>
        <dbReference type="ARBA" id="ARBA00023157"/>
    </source>
</evidence>
<evidence type="ECO:0000256" key="4">
    <source>
        <dbReference type="ARBA" id="ARBA00023319"/>
    </source>
</evidence>
<feature type="domain" description="Ig-like" evidence="7">
    <location>
        <begin position="448"/>
        <end position="604"/>
    </location>
</feature>
<dbReference type="GeneID" id="108696711"/>
<keyword evidence="6" id="KW-0472">Membrane</keyword>
<name>A0A8J1L952_XENLA</name>
<dbReference type="OrthoDB" id="6159398at2759"/>
<feature type="transmembrane region" description="Helical" evidence="6">
    <location>
        <begin position="12"/>
        <end position="29"/>
    </location>
</feature>
<keyword evidence="4" id="KW-0393">Immunoglobulin domain</keyword>
<evidence type="ECO:0000313" key="9">
    <source>
        <dbReference type="RefSeq" id="XP_041425499.1"/>
    </source>
</evidence>
<dbReference type="CDD" id="cd00096">
    <property type="entry name" value="Ig"/>
    <property type="match status" value="1"/>
</dbReference>
<dbReference type="InterPro" id="IPR007110">
    <property type="entry name" value="Ig-like_dom"/>
</dbReference>
<dbReference type="SMART" id="SM00409">
    <property type="entry name" value="IG"/>
    <property type="match status" value="5"/>
</dbReference>
<dbReference type="InterPro" id="IPR003599">
    <property type="entry name" value="Ig_sub"/>
</dbReference>
<gene>
    <name evidence="9" type="primary">LOC108696711</name>
</gene>
<dbReference type="Proteomes" id="UP000186698">
    <property type="component" value="Chromosome 7L"/>
</dbReference>
<evidence type="ECO:0000259" key="7">
    <source>
        <dbReference type="PROSITE" id="PS50835"/>
    </source>
</evidence>
<keyword evidence="1" id="KW-0732">Signal</keyword>
<evidence type="ECO:0000256" key="1">
    <source>
        <dbReference type="ARBA" id="ARBA00022729"/>
    </source>
</evidence>
<dbReference type="AlphaFoldDB" id="A0A8J1L952"/>
<dbReference type="InterPro" id="IPR013098">
    <property type="entry name" value="Ig_I-set"/>
</dbReference>
<evidence type="ECO:0000256" key="5">
    <source>
        <dbReference type="SAM" id="MobiDB-lite"/>
    </source>
</evidence>
<protein>
    <submittedName>
        <fullName evidence="9">Carcinoembryonic antigen-related cell adhesion molecule 1 isoform X2</fullName>
    </submittedName>
</protein>
<dbReference type="InterPro" id="IPR036179">
    <property type="entry name" value="Ig-like_dom_sf"/>
</dbReference>
<dbReference type="Pfam" id="PF07686">
    <property type="entry name" value="V-set"/>
    <property type="match status" value="1"/>
</dbReference>
<dbReference type="PANTHER" id="PTHR44337:SF25">
    <property type="entry name" value="HEMICENTIN-1-LIKE"/>
    <property type="match status" value="1"/>
</dbReference>
<feature type="domain" description="Ig-like" evidence="7">
    <location>
        <begin position="239"/>
        <end position="316"/>
    </location>
</feature>
<dbReference type="Pfam" id="PF13927">
    <property type="entry name" value="Ig_3"/>
    <property type="match status" value="2"/>
</dbReference>
<dbReference type="SMART" id="SM00408">
    <property type="entry name" value="IGc2"/>
    <property type="match status" value="5"/>
</dbReference>